<evidence type="ECO:0000259" key="1">
    <source>
        <dbReference type="Pfam" id="PF12222"/>
    </source>
</evidence>
<dbReference type="InterPro" id="IPR021102">
    <property type="entry name" value="PNGase_A"/>
</dbReference>
<dbReference type="Proteomes" id="UP000077266">
    <property type="component" value="Unassembled WGS sequence"/>
</dbReference>
<dbReference type="InterPro" id="IPR056948">
    <property type="entry name" value="PNGaseA_N"/>
</dbReference>
<name>A0A165H5N8_EXIGL</name>
<accession>A0A165H5N8</accession>
<organism evidence="2 3">
    <name type="scientific">Exidia glandulosa HHB12029</name>
    <dbReference type="NCBI Taxonomy" id="1314781"/>
    <lineage>
        <taxon>Eukaryota</taxon>
        <taxon>Fungi</taxon>
        <taxon>Dikarya</taxon>
        <taxon>Basidiomycota</taxon>
        <taxon>Agaricomycotina</taxon>
        <taxon>Agaricomycetes</taxon>
        <taxon>Auriculariales</taxon>
        <taxon>Exidiaceae</taxon>
        <taxon>Exidia</taxon>
    </lineage>
</organism>
<sequence>MTDDVTVAPLYSVQVHAPTDVPAHGTSCTVTLLEHSFGVGSYNAPAVVAYAPPTDKACGAVGEWAAVTMTLNVSATGTQYDRLAEVYLGHVEIWRSSSAEPTKTGTIWTTVKDVTHYTALLAEPNDLMMDFSNIIDTSLLLDAPFEVTISATFHAPTASFPVAKTADMIIPLSNLSPTLPNFFTISDDIGAATNISLPANTEQALVEVYCSGNSAEEFWYGNTPDEFVPYFPDTVTGKGPFREVQVLVNGELAGVVWPFPVIYTGGVTPSNWRPLTAFGTYDQPHYVVDITPFLPSLLSPVTGATHNITLRVQGQGISAPSINSNWFVSGSVHVTLGTGTARTTGKLVKYDVGPLDLKTTGSASAGNETVLTKVTASRKVHIESLLTVGGRSRRVVFQQDLAYVNTAKYVDEGWVQWVDQSTTGTTLSTRDGIVTLRDAFDYPLAMSSNYSLYTTQFGESSEL</sequence>
<dbReference type="STRING" id="1314781.A0A165H5N8"/>
<dbReference type="Pfam" id="PF25156">
    <property type="entry name" value="PNGase_A_C"/>
    <property type="match status" value="1"/>
</dbReference>
<protein>
    <recommendedName>
        <fullName evidence="1">Peptide N-acetyl-beta-D-glucosaminyl asparaginase amidase A N-terminal domain-containing protein</fullName>
    </recommendedName>
</protein>
<dbReference type="InParanoid" id="A0A165H5N8"/>
<dbReference type="EMBL" id="KV426026">
    <property type="protein sequence ID" value="KZV91488.1"/>
    <property type="molecule type" value="Genomic_DNA"/>
</dbReference>
<dbReference type="AlphaFoldDB" id="A0A165H5N8"/>
<keyword evidence="3" id="KW-1185">Reference proteome</keyword>
<dbReference type="OrthoDB" id="1612078at2759"/>
<proteinExistence type="predicted"/>
<dbReference type="Pfam" id="PF12222">
    <property type="entry name" value="PNGaseA"/>
    <property type="match status" value="1"/>
</dbReference>
<evidence type="ECO:0000313" key="3">
    <source>
        <dbReference type="Proteomes" id="UP000077266"/>
    </source>
</evidence>
<feature type="domain" description="Peptide N-acetyl-beta-D-glucosaminyl asparaginase amidase A N-terminal" evidence="1">
    <location>
        <begin position="23"/>
        <end position="351"/>
    </location>
</feature>
<gene>
    <name evidence="2" type="ORF">EXIGLDRAFT_615646</name>
</gene>
<evidence type="ECO:0000313" key="2">
    <source>
        <dbReference type="EMBL" id="KZV91488.1"/>
    </source>
</evidence>
<reference evidence="2 3" key="1">
    <citation type="journal article" date="2016" name="Mol. Biol. Evol.">
        <title>Comparative Genomics of Early-Diverging Mushroom-Forming Fungi Provides Insights into the Origins of Lignocellulose Decay Capabilities.</title>
        <authorList>
            <person name="Nagy L.G."/>
            <person name="Riley R."/>
            <person name="Tritt A."/>
            <person name="Adam C."/>
            <person name="Daum C."/>
            <person name="Floudas D."/>
            <person name="Sun H."/>
            <person name="Yadav J.S."/>
            <person name="Pangilinan J."/>
            <person name="Larsson K.H."/>
            <person name="Matsuura K."/>
            <person name="Barry K."/>
            <person name="Labutti K."/>
            <person name="Kuo R."/>
            <person name="Ohm R.A."/>
            <person name="Bhattacharya S.S."/>
            <person name="Shirouzu T."/>
            <person name="Yoshinaga Y."/>
            <person name="Martin F.M."/>
            <person name="Grigoriev I.V."/>
            <person name="Hibbett D.S."/>
        </authorList>
    </citation>
    <scope>NUCLEOTIDE SEQUENCE [LARGE SCALE GENOMIC DNA]</scope>
    <source>
        <strain evidence="2 3">HHB12029</strain>
    </source>
</reference>
<dbReference type="PANTHER" id="PTHR31104">
    <property type="entry name" value="PEPTIDE-N4-(N-ACETYL-BETA-GLUCOSAMINYL)ASPARAGINE AMIDASE A PROTEIN"/>
    <property type="match status" value="1"/>
</dbReference>